<keyword evidence="6" id="KW-0346">Stress response</keyword>
<dbReference type="NCBIfam" id="TIGR02895">
    <property type="entry name" value="spore_sigI"/>
    <property type="match status" value="1"/>
</dbReference>
<keyword evidence="5 6" id="KW-0804">Transcription</keyword>
<dbReference type="InterPro" id="IPR014284">
    <property type="entry name" value="RNA_pol_sigma-70_dom"/>
</dbReference>
<keyword evidence="3 6" id="KW-0731">Sigma factor</keyword>
<evidence type="ECO:0000256" key="2">
    <source>
        <dbReference type="ARBA" id="ARBA00023015"/>
    </source>
</evidence>
<dbReference type="GO" id="GO:0016987">
    <property type="term" value="F:sigma factor activity"/>
    <property type="evidence" value="ECO:0007669"/>
    <property type="project" value="UniProtKB-UniRule"/>
</dbReference>
<evidence type="ECO:0000259" key="7">
    <source>
        <dbReference type="Pfam" id="PF04542"/>
    </source>
</evidence>
<dbReference type="HAMAP" id="MF_02064">
    <property type="entry name" value="Sigma70_SigI"/>
    <property type="match status" value="1"/>
</dbReference>
<protein>
    <recommendedName>
        <fullName evidence="6">RNA polymerase sigma factor SigI</fullName>
    </recommendedName>
</protein>
<dbReference type="GO" id="GO:0003677">
    <property type="term" value="F:DNA binding"/>
    <property type="evidence" value="ECO:0007669"/>
    <property type="project" value="UniProtKB-UniRule"/>
</dbReference>
<dbReference type="GO" id="GO:0006352">
    <property type="term" value="P:DNA-templated transcription initiation"/>
    <property type="evidence" value="ECO:0007669"/>
    <property type="project" value="UniProtKB-UniRule"/>
</dbReference>
<comment type="subcellular location">
    <subcellularLocation>
        <location evidence="6">Cytoplasm</location>
    </subcellularLocation>
</comment>
<comment type="activity regulation">
    <text evidence="6">Negatively regulated by the anti-sigma-I factor RsgI.</text>
</comment>
<reference evidence="8 9" key="1">
    <citation type="submission" date="2017-08" db="EMBL/GenBank/DDBJ databases">
        <authorList>
            <person name="de Groot N.N."/>
        </authorList>
    </citation>
    <scope>NUCLEOTIDE SEQUENCE [LARGE SCALE GENOMIC DNA]</scope>
    <source>
        <strain evidence="8 9">JC228</strain>
    </source>
</reference>
<dbReference type="GO" id="GO:0005737">
    <property type="term" value="C:cytoplasm"/>
    <property type="evidence" value="ECO:0007669"/>
    <property type="project" value="UniProtKB-SubCell"/>
</dbReference>
<keyword evidence="9" id="KW-1185">Reference proteome</keyword>
<evidence type="ECO:0000256" key="4">
    <source>
        <dbReference type="ARBA" id="ARBA00023125"/>
    </source>
</evidence>
<keyword evidence="1 6" id="KW-0963">Cytoplasm</keyword>
<gene>
    <name evidence="6" type="primary">sigI</name>
    <name evidence="8" type="ORF">SAMN05877753_10867</name>
</gene>
<evidence type="ECO:0000313" key="9">
    <source>
        <dbReference type="Proteomes" id="UP000219546"/>
    </source>
</evidence>
<keyword evidence="4 6" id="KW-0238">DNA-binding</keyword>
<dbReference type="PIRSF" id="PIRSF038953">
    <property type="entry name" value="SigI"/>
    <property type="match status" value="1"/>
</dbReference>
<evidence type="ECO:0000256" key="3">
    <source>
        <dbReference type="ARBA" id="ARBA00023082"/>
    </source>
</evidence>
<evidence type="ECO:0000256" key="1">
    <source>
        <dbReference type="ARBA" id="ARBA00022490"/>
    </source>
</evidence>
<evidence type="ECO:0000256" key="6">
    <source>
        <dbReference type="HAMAP-Rule" id="MF_02064"/>
    </source>
</evidence>
<feature type="domain" description="RNA polymerase sigma-70 region 2" evidence="7">
    <location>
        <begin position="31"/>
        <end position="101"/>
    </location>
</feature>
<feature type="DNA-binding region" description="H-T-H motif" evidence="6">
    <location>
        <begin position="199"/>
        <end position="218"/>
    </location>
</feature>
<dbReference type="Gene3D" id="1.10.1740.10">
    <property type="match status" value="1"/>
</dbReference>
<dbReference type="Pfam" id="PF04542">
    <property type="entry name" value="Sigma70_r2"/>
    <property type="match status" value="1"/>
</dbReference>
<sequence length="245" mass="28508">MLKLFTKRKSIKIEEIVDSIQNGEEHLRDELLETYQPFIKKAVSKVCKRYVTESDDEFSIGLIAFNHAIDQYTVEKGSSFLPFANVIIQRRVIDYIRKQNKIPMISMDDDESEEEQSQSSILSSISIKEYEKQNESKQRRIEILAFSNLLQEYDLSFQDLVEQTPKHQDARANAIMVAKVLSQNKWLLDEFLGNKKLPVKELTKIVSVSRKTIERNRKYIIGMTLILTGDFPFLKEYMKEALSDG</sequence>
<evidence type="ECO:0000313" key="8">
    <source>
        <dbReference type="EMBL" id="SNX73977.1"/>
    </source>
</evidence>
<dbReference type="EMBL" id="OAOP01000008">
    <property type="protein sequence ID" value="SNX73977.1"/>
    <property type="molecule type" value="Genomic_DNA"/>
</dbReference>
<dbReference type="PANTHER" id="PTHR30385:SF6">
    <property type="entry name" value="RNA POLYMERASE SIGMA FACTOR SIGI"/>
    <property type="match status" value="1"/>
</dbReference>
<dbReference type="InterPro" id="IPR007627">
    <property type="entry name" value="RNA_pol_sigma70_r2"/>
</dbReference>
<feature type="short sequence motif" description="Polymerase core binding" evidence="6">
    <location>
        <begin position="56"/>
        <end position="69"/>
    </location>
</feature>
<evidence type="ECO:0000256" key="5">
    <source>
        <dbReference type="ARBA" id="ARBA00023163"/>
    </source>
</evidence>
<dbReference type="InterPro" id="IPR014244">
    <property type="entry name" value="RNA_pol_sigma-I"/>
</dbReference>
<proteinExistence type="inferred from homology"/>
<dbReference type="Proteomes" id="UP000219546">
    <property type="component" value="Unassembled WGS sequence"/>
</dbReference>
<dbReference type="SUPFAM" id="SSF88946">
    <property type="entry name" value="Sigma2 domain of RNA polymerase sigma factors"/>
    <property type="match status" value="1"/>
</dbReference>
<dbReference type="OrthoDB" id="3190733at2"/>
<accession>A0A285D2C7</accession>
<dbReference type="NCBIfam" id="TIGR02937">
    <property type="entry name" value="sigma70-ECF"/>
    <property type="match status" value="1"/>
</dbReference>
<comment type="subunit">
    <text evidence="6">Interacts with RsgI.</text>
</comment>
<dbReference type="PANTHER" id="PTHR30385">
    <property type="entry name" value="SIGMA FACTOR F FLAGELLAR"/>
    <property type="match status" value="1"/>
</dbReference>
<dbReference type="RefSeq" id="WP_097159706.1">
    <property type="nucleotide sequence ID" value="NZ_JBEPMQ010000008.1"/>
</dbReference>
<keyword evidence="2 6" id="KW-0805">Transcription regulation</keyword>
<comment type="similarity">
    <text evidence="6">Belongs to the sigma-70 factor family. SigI subfamily.</text>
</comment>
<name>A0A285D2C7_9BACI</name>
<dbReference type="InterPro" id="IPR013325">
    <property type="entry name" value="RNA_pol_sigma_r2"/>
</dbReference>
<dbReference type="AlphaFoldDB" id="A0A285D2C7"/>
<organism evidence="8 9">
    <name type="scientific">Bacillus oleivorans</name>
    <dbReference type="NCBI Taxonomy" id="1448271"/>
    <lineage>
        <taxon>Bacteria</taxon>
        <taxon>Bacillati</taxon>
        <taxon>Bacillota</taxon>
        <taxon>Bacilli</taxon>
        <taxon>Bacillales</taxon>
        <taxon>Bacillaceae</taxon>
        <taxon>Bacillus</taxon>
    </lineage>
</organism>
<comment type="function">
    <text evidence="6">Sigma factors are initiation factors that promote the attachment of RNA polymerase to specific initiation sites and are then released.</text>
</comment>